<evidence type="ECO:0000256" key="1">
    <source>
        <dbReference type="SAM" id="MobiDB-lite"/>
    </source>
</evidence>
<feature type="compositionally biased region" description="Low complexity" evidence="1">
    <location>
        <begin position="104"/>
        <end position="115"/>
    </location>
</feature>
<feature type="compositionally biased region" description="Pro residues" evidence="1">
    <location>
        <begin position="211"/>
        <end position="221"/>
    </location>
</feature>
<feature type="region of interest" description="Disordered" evidence="1">
    <location>
        <begin position="89"/>
        <end position="120"/>
    </location>
</feature>
<sequence>MSIQFATSPVEILAWQRRVLSEPRLSHTASRIATSLSLHINSYSGVAWPSLRTLARVSNTSYSSVKRAIRRMVELQLLQVERGDARRANRYRAILRRDPPRPAPQRAPDTAPRQQAEPRPVDDAAIARVVAHLNRAANACFPDAPGTATYRILRRALRRHAPETLCAVVDLKTAQWGRTEQARYLRPSTLFTPSRLEGYLSELHQRGRTASPPPPPSPEPPRNPDRTTRPPTAPGKVRRHLDAMRHILGPNRS</sequence>
<dbReference type="Pfam" id="PF09524">
    <property type="entry name" value="Phg_2220_C"/>
    <property type="match status" value="1"/>
</dbReference>
<gene>
    <name evidence="3" type="ORF">EDC29_10186</name>
</gene>
<organism evidence="3 4">
    <name type="scientific">Marichromatium gracile</name>
    <name type="common">Chromatium gracile</name>
    <dbReference type="NCBI Taxonomy" id="1048"/>
    <lineage>
        <taxon>Bacteria</taxon>
        <taxon>Pseudomonadati</taxon>
        <taxon>Pseudomonadota</taxon>
        <taxon>Gammaproteobacteria</taxon>
        <taxon>Chromatiales</taxon>
        <taxon>Chromatiaceae</taxon>
        <taxon>Marichromatium</taxon>
    </lineage>
</organism>
<protein>
    <submittedName>
        <fullName evidence="3">Putative phage protein (TIGR02220 family)</fullName>
    </submittedName>
</protein>
<feature type="region of interest" description="Disordered" evidence="1">
    <location>
        <begin position="205"/>
        <end position="253"/>
    </location>
</feature>
<evidence type="ECO:0000313" key="3">
    <source>
        <dbReference type="EMBL" id="TCW39674.1"/>
    </source>
</evidence>
<feature type="domain" description="Phage conserved hypothetical protein C-terminal" evidence="2">
    <location>
        <begin position="129"/>
        <end position="200"/>
    </location>
</feature>
<proteinExistence type="predicted"/>
<dbReference type="Proteomes" id="UP000295247">
    <property type="component" value="Unassembled WGS sequence"/>
</dbReference>
<dbReference type="AlphaFoldDB" id="A0A4R4AKL1"/>
<reference evidence="3 4" key="1">
    <citation type="submission" date="2019-03" db="EMBL/GenBank/DDBJ databases">
        <title>Genomic Encyclopedia of Type Strains, Phase IV (KMG-IV): sequencing the most valuable type-strain genomes for metagenomic binning, comparative biology and taxonomic classification.</title>
        <authorList>
            <person name="Goeker M."/>
        </authorList>
    </citation>
    <scope>NUCLEOTIDE SEQUENCE [LARGE SCALE GENOMIC DNA]</scope>
    <source>
        <strain evidence="3 4">DSM 203</strain>
    </source>
</reference>
<evidence type="ECO:0000313" key="4">
    <source>
        <dbReference type="Proteomes" id="UP000295247"/>
    </source>
</evidence>
<name>A0A4R4AKL1_MARGR</name>
<comment type="caution">
    <text evidence="3">The sequence shown here is derived from an EMBL/GenBank/DDBJ whole genome shotgun (WGS) entry which is preliminary data.</text>
</comment>
<evidence type="ECO:0000259" key="2">
    <source>
        <dbReference type="Pfam" id="PF09524"/>
    </source>
</evidence>
<accession>A0A4R4AKL1</accession>
<dbReference type="InterPro" id="IPR011741">
    <property type="entry name" value="Phg_2220_C"/>
</dbReference>
<dbReference type="RefSeq" id="WP_132228125.1">
    <property type="nucleotide sequence ID" value="NZ_SMDC01000001.1"/>
</dbReference>
<dbReference type="EMBL" id="SMDC01000001">
    <property type="protein sequence ID" value="TCW39674.1"/>
    <property type="molecule type" value="Genomic_DNA"/>
</dbReference>